<evidence type="ECO:0000313" key="2">
    <source>
        <dbReference type="Proteomes" id="UP000054324"/>
    </source>
</evidence>
<dbReference type="CTD" id="20314686"/>
<reference evidence="1 2" key="1">
    <citation type="submission" date="2013-11" db="EMBL/GenBank/DDBJ databases">
        <title>Opisthorchis viverrini - life in the bile duct.</title>
        <authorList>
            <person name="Young N.D."/>
            <person name="Nagarajan N."/>
            <person name="Lin S.J."/>
            <person name="Korhonen P.K."/>
            <person name="Jex A.R."/>
            <person name="Hall R.S."/>
            <person name="Safavi-Hemami H."/>
            <person name="Kaewkong W."/>
            <person name="Bertrand D."/>
            <person name="Gao S."/>
            <person name="Seet Q."/>
            <person name="Wongkham S."/>
            <person name="Teh B.T."/>
            <person name="Wongkham C."/>
            <person name="Intapan P.M."/>
            <person name="Maleewong W."/>
            <person name="Yang X."/>
            <person name="Hu M."/>
            <person name="Wang Z."/>
            <person name="Hofmann A."/>
            <person name="Sternberg P.W."/>
            <person name="Tan P."/>
            <person name="Wang J."/>
            <person name="Gasser R.B."/>
        </authorList>
    </citation>
    <scope>NUCLEOTIDE SEQUENCE [LARGE SCALE GENOMIC DNA]</scope>
</reference>
<dbReference type="AlphaFoldDB" id="A0A075A1K2"/>
<sequence length="198" mass="22988">MLSELQKISLSCSTLSVPSCHTSRRKHEDWNTAKLPKPRLGKLRDRSRVRTTHLPVVYLKKFTSFVTLLRKTTWAVSYWVLIVLYAKKWSVRRRRALHFTPSDTAEIAAPYGQMNCLLIVDLYVLCKSLMTLQLGDTEAVYDLTIRAYLQAGLICRTKYPFKHIQISITPLTAYKQLRGRIEFTRWVNLPSLEESVNK</sequence>
<dbReference type="KEGG" id="ovi:T265_00498"/>
<evidence type="ECO:0000313" key="1">
    <source>
        <dbReference type="EMBL" id="KER33603.1"/>
    </source>
</evidence>
<accession>A0A075A1K2</accession>
<gene>
    <name evidence="1" type="ORF">T265_00498</name>
</gene>
<dbReference type="EMBL" id="KL596623">
    <property type="protein sequence ID" value="KER33603.1"/>
    <property type="molecule type" value="Genomic_DNA"/>
</dbReference>
<dbReference type="Proteomes" id="UP000054324">
    <property type="component" value="Unassembled WGS sequence"/>
</dbReference>
<protein>
    <submittedName>
        <fullName evidence="1">Uncharacterized protein</fullName>
    </submittedName>
</protein>
<name>A0A075A1K2_OPIVI</name>
<dbReference type="OrthoDB" id="10520821at2759"/>
<proteinExistence type="predicted"/>
<organism evidence="1 2">
    <name type="scientific">Opisthorchis viverrini</name>
    <name type="common">Southeast Asian liver fluke</name>
    <dbReference type="NCBI Taxonomy" id="6198"/>
    <lineage>
        <taxon>Eukaryota</taxon>
        <taxon>Metazoa</taxon>
        <taxon>Spiralia</taxon>
        <taxon>Lophotrochozoa</taxon>
        <taxon>Platyhelminthes</taxon>
        <taxon>Trematoda</taxon>
        <taxon>Digenea</taxon>
        <taxon>Opisthorchiida</taxon>
        <taxon>Opisthorchiata</taxon>
        <taxon>Opisthorchiidae</taxon>
        <taxon>Opisthorchis</taxon>
    </lineage>
</organism>
<keyword evidence="2" id="KW-1185">Reference proteome</keyword>
<dbReference type="GeneID" id="20314686"/>
<dbReference type="RefSeq" id="XP_009162566.1">
    <property type="nucleotide sequence ID" value="XM_009164302.1"/>
</dbReference>